<name>A0A5W3NEH4_SALET</name>
<evidence type="ECO:0000313" key="3">
    <source>
        <dbReference type="EMBL" id="EBW7062768.1"/>
    </source>
</evidence>
<dbReference type="GO" id="GO:0046983">
    <property type="term" value="F:protein dimerization activity"/>
    <property type="evidence" value="ECO:0007669"/>
    <property type="project" value="UniProtKB-UniRule"/>
</dbReference>
<comment type="similarity">
    <text evidence="1">Belongs to the ClpX chaperone family.</text>
</comment>
<comment type="caution">
    <text evidence="3">The sequence shown here is derived from an EMBL/GenBank/DDBJ whole genome shotgun (WGS) entry which is preliminary data.</text>
</comment>
<evidence type="ECO:0000259" key="2">
    <source>
        <dbReference type="PROSITE" id="PS51902"/>
    </source>
</evidence>
<dbReference type="GO" id="GO:0051082">
    <property type="term" value="F:unfolded protein binding"/>
    <property type="evidence" value="ECO:0007669"/>
    <property type="project" value="UniProtKB-UniRule"/>
</dbReference>
<dbReference type="EMBL" id="AAHIZW010000011">
    <property type="protein sequence ID" value="EBW7062768.1"/>
    <property type="molecule type" value="Genomic_DNA"/>
</dbReference>
<dbReference type="AlphaFoldDB" id="A0A5W3NEH4"/>
<dbReference type="PROSITE" id="PS51902">
    <property type="entry name" value="CLPX_ZB"/>
    <property type="match status" value="1"/>
</dbReference>
<accession>A0A5W3NEH4</accession>
<dbReference type="Pfam" id="PF06689">
    <property type="entry name" value="zf-C4_ClpX"/>
    <property type="match status" value="1"/>
</dbReference>
<dbReference type="SMART" id="SM00994">
    <property type="entry name" value="zf-C4_ClpX"/>
    <property type="match status" value="1"/>
</dbReference>
<protein>
    <recommendedName>
        <fullName evidence="2">ClpX-type ZB domain-containing protein</fullName>
    </recommendedName>
</protein>
<sequence>MSNTQTIAPTHKCSFCDKTNLEVKHIIAGPGVSICNECVLLCVEIMIKGHGEERKDESGA</sequence>
<dbReference type="InterPro" id="IPR010603">
    <property type="entry name" value="Znf_CppX_C4"/>
</dbReference>
<keyword evidence="1" id="KW-0143">Chaperone</keyword>
<dbReference type="GO" id="GO:0008270">
    <property type="term" value="F:zinc ion binding"/>
    <property type="evidence" value="ECO:0007669"/>
    <property type="project" value="UniProtKB-UniRule"/>
</dbReference>
<feature type="domain" description="ClpX-type ZB" evidence="2">
    <location>
        <begin position="1"/>
        <end position="54"/>
    </location>
</feature>
<feature type="binding site" evidence="1">
    <location>
        <position position="35"/>
    </location>
    <ligand>
        <name>Zn(2+)</name>
        <dbReference type="ChEBI" id="CHEBI:29105"/>
    </ligand>
</feature>
<reference evidence="3" key="1">
    <citation type="submission" date="2018-06" db="EMBL/GenBank/DDBJ databases">
        <authorList>
            <person name="Ashton P.M."/>
            <person name="Dallman T."/>
            <person name="Nair S."/>
            <person name="De Pinna E."/>
            <person name="Peters T."/>
            <person name="Grant K."/>
        </authorList>
    </citation>
    <scope>NUCLEOTIDE SEQUENCE</scope>
    <source>
        <strain evidence="3">322285</strain>
    </source>
</reference>
<evidence type="ECO:0000256" key="1">
    <source>
        <dbReference type="PROSITE-ProRule" id="PRU01250"/>
    </source>
</evidence>
<dbReference type="SUPFAM" id="SSF57716">
    <property type="entry name" value="Glucocorticoid receptor-like (DNA-binding domain)"/>
    <property type="match status" value="1"/>
</dbReference>
<keyword evidence="1" id="KW-0862">Zinc</keyword>
<proteinExistence type="inferred from homology"/>
<gene>
    <name evidence="3" type="ORF">DP879_16120</name>
</gene>
<dbReference type="InterPro" id="IPR038366">
    <property type="entry name" value="Znf_CppX_C4_sf"/>
</dbReference>
<dbReference type="Gene3D" id="6.20.220.10">
    <property type="entry name" value="ClpX chaperone, C4-type zinc finger domain"/>
    <property type="match status" value="1"/>
</dbReference>
<keyword evidence="1" id="KW-0479">Metal-binding</keyword>
<feature type="binding site" evidence="1">
    <location>
        <position position="38"/>
    </location>
    <ligand>
        <name>Zn(2+)</name>
        <dbReference type="ChEBI" id="CHEBI:29105"/>
    </ligand>
</feature>
<feature type="binding site" evidence="1">
    <location>
        <position position="13"/>
    </location>
    <ligand>
        <name>Zn(2+)</name>
        <dbReference type="ChEBI" id="CHEBI:29105"/>
    </ligand>
</feature>
<organism evidence="3">
    <name type="scientific">Salmonella enterica subsp. enterica serovar Bareilly</name>
    <dbReference type="NCBI Taxonomy" id="58096"/>
    <lineage>
        <taxon>Bacteria</taxon>
        <taxon>Pseudomonadati</taxon>
        <taxon>Pseudomonadota</taxon>
        <taxon>Gammaproteobacteria</taxon>
        <taxon>Enterobacterales</taxon>
        <taxon>Enterobacteriaceae</taxon>
        <taxon>Salmonella</taxon>
    </lineage>
</organism>
<dbReference type="InterPro" id="IPR059188">
    <property type="entry name" value="Znf_CLPX-like"/>
</dbReference>
<feature type="binding site" evidence="1">
    <location>
        <position position="16"/>
    </location>
    <ligand>
        <name>Zn(2+)</name>
        <dbReference type="ChEBI" id="CHEBI:29105"/>
    </ligand>
</feature>
<dbReference type="GO" id="GO:0006457">
    <property type="term" value="P:protein folding"/>
    <property type="evidence" value="ECO:0007669"/>
    <property type="project" value="UniProtKB-UniRule"/>
</dbReference>